<proteinExistence type="predicted"/>
<dbReference type="EMBL" id="KV011795">
    <property type="protein sequence ID" value="KZV25994.1"/>
    <property type="molecule type" value="Genomic_DNA"/>
</dbReference>
<protein>
    <submittedName>
        <fullName evidence="1">Endo-1,3(4)-beta-glucanase 2-like</fullName>
    </submittedName>
</protein>
<reference evidence="1 2" key="1">
    <citation type="journal article" date="2015" name="Proc. Natl. Acad. Sci. U.S.A.">
        <title>The resurrection genome of Boea hygrometrica: A blueprint for survival of dehydration.</title>
        <authorList>
            <person name="Xiao L."/>
            <person name="Yang G."/>
            <person name="Zhang L."/>
            <person name="Yang X."/>
            <person name="Zhao S."/>
            <person name="Ji Z."/>
            <person name="Zhou Q."/>
            <person name="Hu M."/>
            <person name="Wang Y."/>
            <person name="Chen M."/>
            <person name="Xu Y."/>
            <person name="Jin H."/>
            <person name="Xiao X."/>
            <person name="Hu G."/>
            <person name="Bao F."/>
            <person name="Hu Y."/>
            <person name="Wan P."/>
            <person name="Li L."/>
            <person name="Deng X."/>
            <person name="Kuang T."/>
            <person name="Xiang C."/>
            <person name="Zhu J.K."/>
            <person name="Oliver M.J."/>
            <person name="He Y."/>
        </authorList>
    </citation>
    <scope>NUCLEOTIDE SEQUENCE [LARGE SCALE GENOMIC DNA]</scope>
    <source>
        <strain evidence="2">cv. XS01</strain>
    </source>
</reference>
<evidence type="ECO:0000313" key="2">
    <source>
        <dbReference type="Proteomes" id="UP000250235"/>
    </source>
</evidence>
<accession>A0A2Z7AVU6</accession>
<gene>
    <name evidence="1" type="ORF">F511_27427</name>
</gene>
<name>A0A2Z7AVU6_9LAMI</name>
<sequence length="75" mass="8698">MLPDFTPFMSPCVLLAPPKTSILHAFHTRFLTRAKHLRAFEKKPDFRLRTLHANSDFEDFCFVQALFCTDISVVL</sequence>
<organism evidence="1 2">
    <name type="scientific">Dorcoceras hygrometricum</name>
    <dbReference type="NCBI Taxonomy" id="472368"/>
    <lineage>
        <taxon>Eukaryota</taxon>
        <taxon>Viridiplantae</taxon>
        <taxon>Streptophyta</taxon>
        <taxon>Embryophyta</taxon>
        <taxon>Tracheophyta</taxon>
        <taxon>Spermatophyta</taxon>
        <taxon>Magnoliopsida</taxon>
        <taxon>eudicotyledons</taxon>
        <taxon>Gunneridae</taxon>
        <taxon>Pentapetalae</taxon>
        <taxon>asterids</taxon>
        <taxon>lamiids</taxon>
        <taxon>Lamiales</taxon>
        <taxon>Gesneriaceae</taxon>
        <taxon>Didymocarpoideae</taxon>
        <taxon>Trichosporeae</taxon>
        <taxon>Loxocarpinae</taxon>
        <taxon>Dorcoceras</taxon>
    </lineage>
</organism>
<evidence type="ECO:0000313" key="1">
    <source>
        <dbReference type="EMBL" id="KZV25994.1"/>
    </source>
</evidence>
<keyword evidence="2" id="KW-1185">Reference proteome</keyword>
<dbReference type="AlphaFoldDB" id="A0A2Z7AVU6"/>
<dbReference type="Proteomes" id="UP000250235">
    <property type="component" value="Unassembled WGS sequence"/>
</dbReference>